<dbReference type="CDD" id="cd01392">
    <property type="entry name" value="HTH_LacI"/>
    <property type="match status" value="1"/>
</dbReference>
<comment type="caution">
    <text evidence="6">The sequence shown here is derived from an EMBL/GenBank/DDBJ whole genome shotgun (WGS) entry which is preliminary data.</text>
</comment>
<dbReference type="SUPFAM" id="SSF53822">
    <property type="entry name" value="Periplasmic binding protein-like I"/>
    <property type="match status" value="1"/>
</dbReference>
<dbReference type="OrthoDB" id="6619319at2"/>
<dbReference type="Gene3D" id="1.10.260.40">
    <property type="entry name" value="lambda repressor-like DNA-binding domains"/>
    <property type="match status" value="1"/>
</dbReference>
<proteinExistence type="predicted"/>
<dbReference type="Pfam" id="PF00532">
    <property type="entry name" value="Peripla_BP_1"/>
    <property type="match status" value="1"/>
</dbReference>
<dbReference type="PROSITE" id="PS50932">
    <property type="entry name" value="HTH_LACI_2"/>
    <property type="match status" value="1"/>
</dbReference>
<feature type="domain" description="HTH lacI-type" evidence="5">
    <location>
        <begin position="10"/>
        <end position="64"/>
    </location>
</feature>
<dbReference type="InterPro" id="IPR028082">
    <property type="entry name" value="Peripla_BP_I"/>
</dbReference>
<organism evidence="6 7">
    <name type="scientific">Marinomonas foliarum</name>
    <dbReference type="NCBI Taxonomy" id="491950"/>
    <lineage>
        <taxon>Bacteria</taxon>
        <taxon>Pseudomonadati</taxon>
        <taxon>Pseudomonadota</taxon>
        <taxon>Gammaproteobacteria</taxon>
        <taxon>Oceanospirillales</taxon>
        <taxon>Oceanospirillaceae</taxon>
        <taxon>Marinomonas</taxon>
    </lineage>
</organism>
<keyword evidence="1" id="KW-0678">Repressor</keyword>
<evidence type="ECO:0000256" key="4">
    <source>
        <dbReference type="ARBA" id="ARBA00023163"/>
    </source>
</evidence>
<reference evidence="6 7" key="1">
    <citation type="submission" date="2018-07" db="EMBL/GenBank/DDBJ databases">
        <title>Genomic Encyclopedia of Type Strains, Phase III (KMG-III): the genomes of soil and plant-associated and newly described type strains.</title>
        <authorList>
            <person name="Whitman W."/>
        </authorList>
    </citation>
    <scope>NUCLEOTIDE SEQUENCE [LARGE SCALE GENOMIC DNA]</scope>
    <source>
        <strain evidence="6 7">CECT 7731</strain>
    </source>
</reference>
<dbReference type="SUPFAM" id="SSF47413">
    <property type="entry name" value="lambda repressor-like DNA-binding domains"/>
    <property type="match status" value="1"/>
</dbReference>
<evidence type="ECO:0000313" key="6">
    <source>
        <dbReference type="EMBL" id="RCW96462.1"/>
    </source>
</evidence>
<evidence type="ECO:0000256" key="2">
    <source>
        <dbReference type="ARBA" id="ARBA00023015"/>
    </source>
</evidence>
<dbReference type="Gene3D" id="3.40.50.2300">
    <property type="match status" value="2"/>
</dbReference>
<evidence type="ECO:0000256" key="3">
    <source>
        <dbReference type="ARBA" id="ARBA00023125"/>
    </source>
</evidence>
<dbReference type="InterPro" id="IPR010982">
    <property type="entry name" value="Lambda_DNA-bd_dom_sf"/>
</dbReference>
<protein>
    <submittedName>
        <fullName evidence="6">LacI family transcriptional regulator</fullName>
    </submittedName>
</protein>
<dbReference type="PANTHER" id="PTHR30146:SF95">
    <property type="entry name" value="RIBOSE OPERON REPRESSOR"/>
    <property type="match status" value="1"/>
</dbReference>
<dbReference type="PANTHER" id="PTHR30146">
    <property type="entry name" value="LACI-RELATED TRANSCRIPTIONAL REPRESSOR"/>
    <property type="match status" value="1"/>
</dbReference>
<dbReference type="Proteomes" id="UP000253506">
    <property type="component" value="Unassembled WGS sequence"/>
</dbReference>
<dbReference type="RefSeq" id="WP_114413158.1">
    <property type="nucleotide sequence ID" value="NZ_QPJQ01000034.1"/>
</dbReference>
<dbReference type="GO" id="GO:0000976">
    <property type="term" value="F:transcription cis-regulatory region binding"/>
    <property type="evidence" value="ECO:0007669"/>
    <property type="project" value="TreeGrafter"/>
</dbReference>
<dbReference type="InterPro" id="IPR001761">
    <property type="entry name" value="Peripla_BP/Lac1_sug-bd_dom"/>
</dbReference>
<dbReference type="InterPro" id="IPR000843">
    <property type="entry name" value="HTH_LacI"/>
</dbReference>
<dbReference type="GO" id="GO:0003700">
    <property type="term" value="F:DNA-binding transcription factor activity"/>
    <property type="evidence" value="ECO:0007669"/>
    <property type="project" value="TreeGrafter"/>
</dbReference>
<sequence length="353" mass="38973">MSDSRGGRSVSAEDVAKLAGVSRASVSRVFSDQGNVARETREKILQAANELGYQVNFLAQGLNRKRSQLVGVVVARLSDPFRSSLLEGLLSEIQRKGYQALVTEVRDADELEMTIRRFTQFRVSGVVVTSGQPPVELVKECVQHNIPVVGINRHMDIPDVDFVCSDNKMAAVLVAEQFVRCGCSSIAWLNYKDSTWSGINRGEMFCQATAEIGLCDESDLLHIVADMDGYEGGRQAAHVFCAEGGKVDGVFCANAQLACGFLDGMRENGFDAPQDFHIIGFDNTPQTAQYSYRLTTIHQDVEETAKRVLSCLEARGQDPYIDQTIEEIPVKLVIRNTSPDFELTSIRTKEHAR</sequence>
<keyword evidence="3" id="KW-0238">DNA-binding</keyword>
<dbReference type="CDD" id="cd06278">
    <property type="entry name" value="PBP1_LacI-like"/>
    <property type="match status" value="1"/>
</dbReference>
<keyword evidence="2" id="KW-0805">Transcription regulation</keyword>
<keyword evidence="4" id="KW-0804">Transcription</keyword>
<dbReference type="Pfam" id="PF00356">
    <property type="entry name" value="LacI"/>
    <property type="match status" value="1"/>
</dbReference>
<dbReference type="AlphaFoldDB" id="A0A368ZN36"/>
<dbReference type="SMART" id="SM00354">
    <property type="entry name" value="HTH_LACI"/>
    <property type="match status" value="1"/>
</dbReference>
<accession>A0A368ZN36</accession>
<evidence type="ECO:0000259" key="5">
    <source>
        <dbReference type="PROSITE" id="PS50932"/>
    </source>
</evidence>
<evidence type="ECO:0000256" key="1">
    <source>
        <dbReference type="ARBA" id="ARBA00022491"/>
    </source>
</evidence>
<dbReference type="EMBL" id="QPJQ01000034">
    <property type="protein sequence ID" value="RCW96462.1"/>
    <property type="molecule type" value="Genomic_DNA"/>
</dbReference>
<gene>
    <name evidence="6" type="ORF">DFP77_13415</name>
</gene>
<evidence type="ECO:0000313" key="7">
    <source>
        <dbReference type="Proteomes" id="UP000253506"/>
    </source>
</evidence>
<name>A0A368ZN36_9GAMM</name>